<organism evidence="1 2">
    <name type="scientific">Eubacterium callanderi</name>
    <dbReference type="NCBI Taxonomy" id="53442"/>
    <lineage>
        <taxon>Bacteria</taxon>
        <taxon>Bacillati</taxon>
        <taxon>Bacillota</taxon>
        <taxon>Clostridia</taxon>
        <taxon>Eubacteriales</taxon>
        <taxon>Eubacteriaceae</taxon>
        <taxon>Eubacterium</taxon>
    </lineage>
</organism>
<dbReference type="HOGENOM" id="CLU_2450189_0_0_9"/>
<proteinExistence type="predicted"/>
<evidence type="ECO:0000313" key="2">
    <source>
        <dbReference type="Proteomes" id="UP000006873"/>
    </source>
</evidence>
<name>E3GMD3_9FIRM</name>
<dbReference type="KEGG" id="elm:ELI_1890"/>
<gene>
    <name evidence="1" type="ordered locus">ELI_1890</name>
</gene>
<accession>E3GMD3</accession>
<keyword evidence="2" id="KW-1185">Reference proteome</keyword>
<evidence type="ECO:0000313" key="1">
    <source>
        <dbReference type="EMBL" id="ADO36873.1"/>
    </source>
</evidence>
<dbReference type="AlphaFoldDB" id="E3GMD3"/>
<dbReference type="EMBL" id="CP002273">
    <property type="protein sequence ID" value="ADO36873.1"/>
    <property type="molecule type" value="Genomic_DNA"/>
</dbReference>
<protein>
    <submittedName>
        <fullName evidence="1">Uncharacterized protein</fullName>
    </submittedName>
</protein>
<reference key="1">
    <citation type="submission" date="2010-09" db="EMBL/GenBank/DDBJ databases">
        <authorList>
            <person name="Roh H."/>
            <person name="Ko H.-J."/>
            <person name="Kim D."/>
            <person name="Choi D.G."/>
            <person name="Park S."/>
            <person name="Kim S."/>
            <person name="Kim K.H."/>
            <person name="Chang I.S."/>
            <person name="Choi I.-G."/>
        </authorList>
    </citation>
    <scope>NUCLEOTIDE SEQUENCE</scope>
    <source>
        <strain>KIST612</strain>
    </source>
</reference>
<sequence length="89" mass="10453">MILEKKMKSYIAKCVNDTGKTSYKEFFQTGYWDKSVRPYIQLTQEEMDQDFVNCIIGALKDLKQEVLWILELNDDTVVYSMNENQAQVS</sequence>
<reference evidence="1 2" key="2">
    <citation type="journal article" date="2011" name="J. Bacteriol.">
        <title>Complete genome sequence of a carbon monoxide-utilizing acetogen, Eubacterium limosum KIST612.</title>
        <authorList>
            <person name="Roh H."/>
            <person name="Ko H.J."/>
            <person name="Kim D."/>
            <person name="Choi D.G."/>
            <person name="Park S."/>
            <person name="Kim S."/>
            <person name="Chang I.S."/>
            <person name="Choi I.G."/>
        </authorList>
    </citation>
    <scope>NUCLEOTIDE SEQUENCE [LARGE SCALE GENOMIC DNA]</scope>
    <source>
        <strain evidence="1 2">KIST612</strain>
    </source>
</reference>
<dbReference type="Proteomes" id="UP000006873">
    <property type="component" value="Chromosome"/>
</dbReference>